<feature type="chain" id="PRO_5045908197" evidence="1">
    <location>
        <begin position="21"/>
        <end position="178"/>
    </location>
</feature>
<keyword evidence="3" id="KW-1185">Reference proteome</keyword>
<protein>
    <submittedName>
        <fullName evidence="2">Uncharacterized protein</fullName>
    </submittedName>
</protein>
<proteinExistence type="predicted"/>
<keyword evidence="1" id="KW-0732">Signal</keyword>
<gene>
    <name evidence="2" type="ORF">H2201_005873</name>
</gene>
<evidence type="ECO:0000313" key="2">
    <source>
        <dbReference type="EMBL" id="KAJ9662995.1"/>
    </source>
</evidence>
<dbReference type="Proteomes" id="UP001172684">
    <property type="component" value="Unassembled WGS sequence"/>
</dbReference>
<comment type="caution">
    <text evidence="2">The sequence shown here is derived from an EMBL/GenBank/DDBJ whole genome shotgun (WGS) entry which is preliminary data.</text>
</comment>
<name>A0ABQ9NSR9_9PEZI</name>
<dbReference type="EMBL" id="JAPDRL010000046">
    <property type="protein sequence ID" value="KAJ9662995.1"/>
    <property type="molecule type" value="Genomic_DNA"/>
</dbReference>
<accession>A0ABQ9NSR9</accession>
<evidence type="ECO:0000256" key="1">
    <source>
        <dbReference type="SAM" id="SignalP"/>
    </source>
</evidence>
<organism evidence="2 3">
    <name type="scientific">Coniosporium apollinis</name>
    <dbReference type="NCBI Taxonomy" id="61459"/>
    <lineage>
        <taxon>Eukaryota</taxon>
        <taxon>Fungi</taxon>
        <taxon>Dikarya</taxon>
        <taxon>Ascomycota</taxon>
        <taxon>Pezizomycotina</taxon>
        <taxon>Dothideomycetes</taxon>
        <taxon>Dothideomycetes incertae sedis</taxon>
        <taxon>Coniosporium</taxon>
    </lineage>
</organism>
<sequence length="178" mass="19817">MFLNLSILLLTSTLSLLTSAAPTTLDSTLAISKRIAQRQDDPNVEITALILPDGTRKLAFWENGILEGYLIESSNTSAPFIATDAFGAPIDPSEFLEAEEQDGEQDGSEWGAAPADVEARGIISTLARLTVKFAGIFKKWDKRAWDFVYCAGVKPVYNRRDYFLQCSTMAKAPWKFWW</sequence>
<reference evidence="2" key="1">
    <citation type="submission" date="2022-10" db="EMBL/GenBank/DDBJ databases">
        <title>Culturing micro-colonial fungi from biological soil crusts in the Mojave desert and describing Neophaeococcomyces mojavensis, and introducing the new genera and species Taxawa tesnikishii.</title>
        <authorList>
            <person name="Kurbessoian T."/>
            <person name="Stajich J.E."/>
        </authorList>
    </citation>
    <scope>NUCLEOTIDE SEQUENCE</scope>
    <source>
        <strain evidence="2">TK_1</strain>
    </source>
</reference>
<feature type="signal peptide" evidence="1">
    <location>
        <begin position="1"/>
        <end position="20"/>
    </location>
</feature>
<evidence type="ECO:0000313" key="3">
    <source>
        <dbReference type="Proteomes" id="UP001172684"/>
    </source>
</evidence>